<keyword evidence="9 15" id="KW-0675">Receptor</keyword>
<accession>A0A6A4VGS1</accession>
<protein>
    <submittedName>
        <fullName evidence="15">Glutamate receptor 2</fullName>
    </submittedName>
</protein>
<keyword evidence="11" id="KW-1071">Ligand-gated ion channel</keyword>
<evidence type="ECO:0000256" key="10">
    <source>
        <dbReference type="ARBA" id="ARBA00023180"/>
    </source>
</evidence>
<dbReference type="Gene3D" id="3.40.190.10">
    <property type="entry name" value="Periplasmic binding protein-like II"/>
    <property type="match status" value="1"/>
</dbReference>
<keyword evidence="12" id="KW-0407">Ion channel</keyword>
<gene>
    <name evidence="15" type="primary">GRIA2_1</name>
    <name evidence="15" type="ORF">FJT64_012067</name>
</gene>
<feature type="transmembrane region" description="Helical" evidence="13">
    <location>
        <begin position="157"/>
        <end position="175"/>
    </location>
</feature>
<evidence type="ECO:0000313" key="15">
    <source>
        <dbReference type="EMBL" id="KAF0289712.1"/>
    </source>
</evidence>
<feature type="transmembrane region" description="Helical" evidence="13">
    <location>
        <begin position="315"/>
        <end position="334"/>
    </location>
</feature>
<dbReference type="PANTHER" id="PTHR42643:SF24">
    <property type="entry name" value="IONOTROPIC RECEPTOR 60A"/>
    <property type="match status" value="1"/>
</dbReference>
<dbReference type="Pfam" id="PF10613">
    <property type="entry name" value="Lig_chan-Glu_bd"/>
    <property type="match status" value="1"/>
</dbReference>
<evidence type="ECO:0000256" key="12">
    <source>
        <dbReference type="ARBA" id="ARBA00023303"/>
    </source>
</evidence>
<comment type="similarity">
    <text evidence="2">Belongs to the glutamate-gated ion channel (TC 1.A.10.1) family.</text>
</comment>
<keyword evidence="8 13" id="KW-0472">Membrane</keyword>
<evidence type="ECO:0000259" key="14">
    <source>
        <dbReference type="SMART" id="SM00918"/>
    </source>
</evidence>
<dbReference type="GO" id="GO:0050906">
    <property type="term" value="P:detection of stimulus involved in sensory perception"/>
    <property type="evidence" value="ECO:0007669"/>
    <property type="project" value="UniProtKB-ARBA"/>
</dbReference>
<dbReference type="OrthoDB" id="6485003at2759"/>
<proteinExistence type="inferred from homology"/>
<dbReference type="Proteomes" id="UP000440578">
    <property type="component" value="Unassembled WGS sequence"/>
</dbReference>
<keyword evidence="7" id="KW-0406">Ion transport</keyword>
<organism evidence="15 16">
    <name type="scientific">Amphibalanus amphitrite</name>
    <name type="common">Striped barnacle</name>
    <name type="synonym">Balanus amphitrite</name>
    <dbReference type="NCBI Taxonomy" id="1232801"/>
    <lineage>
        <taxon>Eukaryota</taxon>
        <taxon>Metazoa</taxon>
        <taxon>Ecdysozoa</taxon>
        <taxon>Arthropoda</taxon>
        <taxon>Crustacea</taxon>
        <taxon>Multicrustacea</taxon>
        <taxon>Cirripedia</taxon>
        <taxon>Thoracica</taxon>
        <taxon>Thoracicalcarea</taxon>
        <taxon>Balanomorpha</taxon>
        <taxon>Balanoidea</taxon>
        <taxon>Balanidae</taxon>
        <taxon>Amphibalaninae</taxon>
        <taxon>Amphibalanus</taxon>
    </lineage>
</organism>
<dbReference type="Pfam" id="PF00060">
    <property type="entry name" value="Lig_chan"/>
    <property type="match status" value="1"/>
</dbReference>
<evidence type="ECO:0000256" key="9">
    <source>
        <dbReference type="ARBA" id="ARBA00023170"/>
    </source>
</evidence>
<evidence type="ECO:0000256" key="13">
    <source>
        <dbReference type="SAM" id="Phobius"/>
    </source>
</evidence>
<comment type="subcellular location">
    <subcellularLocation>
        <location evidence="1">Cell membrane</location>
        <topology evidence="1">Multi-pass membrane protein</topology>
    </subcellularLocation>
</comment>
<evidence type="ECO:0000256" key="6">
    <source>
        <dbReference type="ARBA" id="ARBA00022989"/>
    </source>
</evidence>
<feature type="transmembrane region" description="Helical" evidence="13">
    <location>
        <begin position="195"/>
        <end position="215"/>
    </location>
</feature>
<dbReference type="GO" id="GO:0015276">
    <property type="term" value="F:ligand-gated monoatomic ion channel activity"/>
    <property type="evidence" value="ECO:0007669"/>
    <property type="project" value="InterPro"/>
</dbReference>
<evidence type="ECO:0000256" key="7">
    <source>
        <dbReference type="ARBA" id="ARBA00023065"/>
    </source>
</evidence>
<dbReference type="EMBL" id="VIIS01002012">
    <property type="protein sequence ID" value="KAF0289712.1"/>
    <property type="molecule type" value="Genomic_DNA"/>
</dbReference>
<evidence type="ECO:0000256" key="8">
    <source>
        <dbReference type="ARBA" id="ARBA00023136"/>
    </source>
</evidence>
<reference evidence="15 16" key="1">
    <citation type="submission" date="2019-07" db="EMBL/GenBank/DDBJ databases">
        <title>Draft genome assembly of a fouling barnacle, Amphibalanus amphitrite (Darwin, 1854): The first reference genome for Thecostraca.</title>
        <authorList>
            <person name="Kim W."/>
        </authorList>
    </citation>
    <scope>NUCLEOTIDE SEQUENCE [LARGE SCALE GENOMIC DNA]</scope>
    <source>
        <strain evidence="15">SNU_AA5</strain>
        <tissue evidence="15">Soma without cirri and trophi</tissue>
    </source>
</reference>
<name>A0A6A4VGS1_AMPAM</name>
<keyword evidence="4" id="KW-1003">Cell membrane</keyword>
<dbReference type="GO" id="GO:0005886">
    <property type="term" value="C:plasma membrane"/>
    <property type="evidence" value="ECO:0007669"/>
    <property type="project" value="UniProtKB-SubCell"/>
</dbReference>
<feature type="transmembrane region" description="Helical" evidence="13">
    <location>
        <begin position="288"/>
        <end position="309"/>
    </location>
</feature>
<dbReference type="PANTHER" id="PTHR42643">
    <property type="entry name" value="IONOTROPIC RECEPTOR 20A-RELATED"/>
    <property type="match status" value="1"/>
</dbReference>
<evidence type="ECO:0000256" key="3">
    <source>
        <dbReference type="ARBA" id="ARBA00022448"/>
    </source>
</evidence>
<dbReference type="SMART" id="SM00918">
    <property type="entry name" value="Lig_chan-Glu_bd"/>
    <property type="match status" value="1"/>
</dbReference>
<keyword evidence="6 13" id="KW-1133">Transmembrane helix</keyword>
<evidence type="ECO:0000256" key="5">
    <source>
        <dbReference type="ARBA" id="ARBA00022692"/>
    </source>
</evidence>
<dbReference type="InterPro" id="IPR001320">
    <property type="entry name" value="Iontro_rcpt_C"/>
</dbReference>
<keyword evidence="3" id="KW-0813">Transport</keyword>
<sequence length="388" mass="42957">MPFISVEHRPDGSVAYSGYLIQLWQIVAEELGLRYRMVTPPTDGYGSLSSNGTWTGVVGDLAYGRADLALNMLTVTPGRVSVVDFLDRTPLASETLAFMVRRDTAVTLRLSPVMFAGLLRPLGADVWWTLAATLLAFSLVLRLTLRFNSARVEDGRQVRNMGWGSCLVAAATIILRQGWDRTPKSLAGRTVTAVGWVMGVLIYSTYTANLVSILTEPRVDRPISSVKEFVQQPDWTLAMYTGVHKLNELRNSSDPDERELYRRSVTGDRFVALDTVAKGVLQTMEPRLMAFADFKALYHFLAMFASLLRPLGADVWWTLAAALLALSLVLRLSLRFNSVRAEDGRLLYARAGSGHLQSLVGRTATIFGWMMGILIYINYTANLDVIPG</sequence>
<evidence type="ECO:0000256" key="1">
    <source>
        <dbReference type="ARBA" id="ARBA00004651"/>
    </source>
</evidence>
<keyword evidence="16" id="KW-1185">Reference proteome</keyword>
<evidence type="ECO:0000256" key="2">
    <source>
        <dbReference type="ARBA" id="ARBA00008685"/>
    </source>
</evidence>
<dbReference type="SUPFAM" id="SSF53850">
    <property type="entry name" value="Periplasmic binding protein-like II"/>
    <property type="match status" value="1"/>
</dbReference>
<evidence type="ECO:0000313" key="16">
    <source>
        <dbReference type="Proteomes" id="UP000440578"/>
    </source>
</evidence>
<keyword evidence="10" id="KW-0325">Glycoprotein</keyword>
<evidence type="ECO:0000256" key="4">
    <source>
        <dbReference type="ARBA" id="ARBA00022475"/>
    </source>
</evidence>
<feature type="transmembrane region" description="Helical" evidence="13">
    <location>
        <begin position="359"/>
        <end position="379"/>
    </location>
</feature>
<comment type="caution">
    <text evidence="15">The sequence shown here is derived from an EMBL/GenBank/DDBJ whole genome shotgun (WGS) entry which is preliminary data.</text>
</comment>
<feature type="transmembrane region" description="Helical" evidence="13">
    <location>
        <begin position="126"/>
        <end position="145"/>
    </location>
</feature>
<dbReference type="AlphaFoldDB" id="A0A6A4VGS1"/>
<feature type="domain" description="Ionotropic glutamate receptor L-glutamate and glycine-binding" evidence="14">
    <location>
        <begin position="2"/>
        <end position="63"/>
    </location>
</feature>
<dbReference type="Gene3D" id="1.10.287.70">
    <property type="match status" value="1"/>
</dbReference>
<dbReference type="InterPro" id="IPR052192">
    <property type="entry name" value="Insect_Ionotropic_Sensory_Rcpt"/>
</dbReference>
<keyword evidence="5 13" id="KW-0812">Transmembrane</keyword>
<evidence type="ECO:0000256" key="11">
    <source>
        <dbReference type="ARBA" id="ARBA00023286"/>
    </source>
</evidence>
<dbReference type="InterPro" id="IPR019594">
    <property type="entry name" value="Glu/Gly-bd"/>
</dbReference>